<dbReference type="Proteomes" id="UP000216215">
    <property type="component" value="Unassembled WGS sequence"/>
</dbReference>
<dbReference type="SUPFAM" id="SSF56024">
    <property type="entry name" value="Phospholipase D/nuclease"/>
    <property type="match status" value="1"/>
</dbReference>
<comment type="caution">
    <text evidence="2">The sequence shown here is derived from an EMBL/GenBank/DDBJ whole genome shotgun (WGS) entry which is preliminary data.</text>
</comment>
<dbReference type="AlphaFoldDB" id="A0AB36R501"/>
<protein>
    <recommendedName>
        <fullName evidence="1">Phospholipase D-like domain-containing protein</fullName>
    </recommendedName>
</protein>
<proteinExistence type="predicted"/>
<gene>
    <name evidence="2" type="ORF">CIT25_23385</name>
</gene>
<dbReference type="EMBL" id="NPKI01000029">
    <property type="protein sequence ID" value="PAP99807.1"/>
    <property type="molecule type" value="Genomic_DNA"/>
</dbReference>
<reference evidence="3" key="1">
    <citation type="submission" date="2017-08" db="EMBL/GenBank/DDBJ databases">
        <title>Mesorhizobium wenxinae sp. nov., a novel rhizobial species isolated from root nodules of chickpea (Cicer arietinum L.).</title>
        <authorList>
            <person name="Zhang J."/>
        </authorList>
    </citation>
    <scope>NUCLEOTIDE SEQUENCE [LARGE SCALE GENOMIC DNA]</scope>
    <source>
        <strain evidence="3">USDA 3392</strain>
    </source>
</reference>
<evidence type="ECO:0000313" key="2">
    <source>
        <dbReference type="EMBL" id="PAP99807.1"/>
    </source>
</evidence>
<evidence type="ECO:0000313" key="3">
    <source>
        <dbReference type="Proteomes" id="UP000216215"/>
    </source>
</evidence>
<sequence length="212" mass="23618">MAGIDASITFSPHDTARARLAEIGQDVEKAQACLLYSLAFLSITGGAVTDAVEAATNSPVFTYGISDNNTGVTVHKPNGNTAPVYFARLNKHVPTPFKVEPYTGSGPNLHHKFLVIDFNTPDARVWTGSYNFSKPADLQNGENLLLIREKNCDIVYGRRDTHLRRLPFPRHPGRRCRGQKDIVLAKGAYGQDPWWAEDYTDPFKIRDRELFA</sequence>
<evidence type="ECO:0000259" key="1">
    <source>
        <dbReference type="Pfam" id="PF13091"/>
    </source>
</evidence>
<dbReference type="InterPro" id="IPR025202">
    <property type="entry name" value="PLD-like_dom"/>
</dbReference>
<dbReference type="Pfam" id="PF13091">
    <property type="entry name" value="PLDc_2"/>
    <property type="match status" value="1"/>
</dbReference>
<keyword evidence="3" id="KW-1185">Reference proteome</keyword>
<dbReference type="RefSeq" id="WP_095486974.1">
    <property type="nucleotide sequence ID" value="NZ_CP088151.1"/>
</dbReference>
<name>A0AB36R501_9HYPH</name>
<organism evidence="2 3">
    <name type="scientific">Mesorhizobium mediterraneum</name>
    <dbReference type="NCBI Taxonomy" id="43617"/>
    <lineage>
        <taxon>Bacteria</taxon>
        <taxon>Pseudomonadati</taxon>
        <taxon>Pseudomonadota</taxon>
        <taxon>Alphaproteobacteria</taxon>
        <taxon>Hyphomicrobiales</taxon>
        <taxon>Phyllobacteriaceae</taxon>
        <taxon>Mesorhizobium</taxon>
    </lineage>
</organism>
<feature type="domain" description="Phospholipase D-like" evidence="1">
    <location>
        <begin position="40"/>
        <end position="150"/>
    </location>
</feature>
<dbReference type="CDD" id="cd09173">
    <property type="entry name" value="PLDc_Nuc_like_unchar1_2"/>
    <property type="match status" value="1"/>
</dbReference>
<dbReference type="Gene3D" id="3.30.870.10">
    <property type="entry name" value="Endonuclease Chain A"/>
    <property type="match status" value="1"/>
</dbReference>
<accession>A0AB36R501</accession>